<evidence type="ECO:0000313" key="1">
    <source>
        <dbReference type="EMBL" id="TBU56824.1"/>
    </source>
</evidence>
<accession>A0A4Q9PRB1</accession>
<evidence type="ECO:0000313" key="2">
    <source>
        <dbReference type="Proteomes" id="UP000292082"/>
    </source>
</evidence>
<organism evidence="1 2">
    <name type="scientific">Dichomitus squalens</name>
    <dbReference type="NCBI Taxonomy" id="114155"/>
    <lineage>
        <taxon>Eukaryota</taxon>
        <taxon>Fungi</taxon>
        <taxon>Dikarya</taxon>
        <taxon>Basidiomycota</taxon>
        <taxon>Agaricomycotina</taxon>
        <taxon>Agaricomycetes</taxon>
        <taxon>Polyporales</taxon>
        <taxon>Polyporaceae</taxon>
        <taxon>Dichomitus</taxon>
    </lineage>
</organism>
<dbReference type="AlphaFoldDB" id="A0A4Q9PRB1"/>
<sequence length="178" mass="19989">MSPFPHGWEDRVAGPLESVHSYARVRFDSRCSLPPGLETDFQQTGLHPLRTELSCSRLLSAPSSNIERTPIMRSNFLEMLSTSYQSHRIAIGIPAKAVGSSCFASFTHPISCARSTPLIAKHFRPKSAVRMASQSRGRDYAILHPLHTFQFREARRRVLILMRPSSQPIDQRQVDGSC</sequence>
<keyword evidence="2" id="KW-1185">Reference proteome</keyword>
<dbReference type="EMBL" id="ML145145">
    <property type="protein sequence ID" value="TBU56824.1"/>
    <property type="molecule type" value="Genomic_DNA"/>
</dbReference>
<proteinExistence type="predicted"/>
<dbReference type="Proteomes" id="UP000292082">
    <property type="component" value="Unassembled WGS sequence"/>
</dbReference>
<protein>
    <submittedName>
        <fullName evidence="1">Uncharacterized protein</fullName>
    </submittedName>
</protein>
<name>A0A4Q9PRB1_9APHY</name>
<reference evidence="1 2" key="1">
    <citation type="submission" date="2019-01" db="EMBL/GenBank/DDBJ databases">
        <title>Draft genome sequences of three monokaryotic isolates of the white-rot basidiomycete fungus Dichomitus squalens.</title>
        <authorList>
            <consortium name="DOE Joint Genome Institute"/>
            <person name="Lopez S.C."/>
            <person name="Andreopoulos B."/>
            <person name="Pangilinan J."/>
            <person name="Lipzen A."/>
            <person name="Riley R."/>
            <person name="Ahrendt S."/>
            <person name="Ng V."/>
            <person name="Barry K."/>
            <person name="Daum C."/>
            <person name="Grigoriev I.V."/>
            <person name="Hilden K.S."/>
            <person name="Makela M.R."/>
            <person name="de Vries R.P."/>
        </authorList>
    </citation>
    <scope>NUCLEOTIDE SEQUENCE [LARGE SCALE GENOMIC DNA]</scope>
    <source>
        <strain evidence="1 2">CBS 464.89</strain>
    </source>
</reference>
<gene>
    <name evidence="1" type="ORF">BD310DRAFT_593935</name>
</gene>